<dbReference type="NCBIfam" id="NF003507">
    <property type="entry name" value="PRK05170.2-5"/>
    <property type="match status" value="1"/>
</dbReference>
<dbReference type="EMBL" id="JACIGK010000046">
    <property type="protein sequence ID" value="MBB4268049.1"/>
    <property type="molecule type" value="Genomic_DNA"/>
</dbReference>
<sequence>MSLLGKRLSLGASRHEVALPDRDDDAGHESRPFWRRKTLRQMTEAEWESLCDGCGKCCLNKLQDEDTGALAFTNVACDLLDPDTCRCGDYVHRWDHVPDCVKLLPTMVHRLAWLPSTCAYRLLAEGHDLPDWHPLVTGEPDSVHRAGVSVRGRVIPEREAGDLEDHVVDWEDL</sequence>
<dbReference type="PANTHER" id="PTHR37421">
    <property type="entry name" value="UPF0260 PROTEIN YCGN"/>
    <property type="match status" value="1"/>
</dbReference>
<dbReference type="InterPro" id="IPR005358">
    <property type="entry name" value="Puta_zinc/iron-chelating_dom"/>
</dbReference>
<reference evidence="2 3" key="1">
    <citation type="submission" date="2020-08" db="EMBL/GenBank/DDBJ databases">
        <title>Genome sequencing of Purple Non-Sulfur Bacteria from various extreme environments.</title>
        <authorList>
            <person name="Mayer M."/>
        </authorList>
    </citation>
    <scope>NUCLEOTIDE SEQUENCE [LARGE SCALE GENOMIC DNA]</scope>
    <source>
        <strain evidence="2 3">JA131</strain>
    </source>
</reference>
<dbReference type="NCBIfam" id="NF003501">
    <property type="entry name" value="PRK05170.1-5"/>
    <property type="match status" value="1"/>
</dbReference>
<organism evidence="2 3">
    <name type="scientific">Roseospira visakhapatnamensis</name>
    <dbReference type="NCBI Taxonomy" id="390880"/>
    <lineage>
        <taxon>Bacteria</taxon>
        <taxon>Pseudomonadati</taxon>
        <taxon>Pseudomonadota</taxon>
        <taxon>Alphaproteobacteria</taxon>
        <taxon>Rhodospirillales</taxon>
        <taxon>Rhodospirillaceae</taxon>
        <taxon>Roseospira</taxon>
    </lineage>
</organism>
<dbReference type="PIRSF" id="PIRSF006173">
    <property type="entry name" value="UCP006173"/>
    <property type="match status" value="1"/>
</dbReference>
<dbReference type="HAMAP" id="MF_00676">
    <property type="entry name" value="UPF0260"/>
    <property type="match status" value="1"/>
</dbReference>
<dbReference type="AlphaFoldDB" id="A0A7W6RHD3"/>
<evidence type="ECO:0000313" key="2">
    <source>
        <dbReference type="EMBL" id="MBB4268049.1"/>
    </source>
</evidence>
<dbReference type="RefSeq" id="WP_184048541.1">
    <property type="nucleotide sequence ID" value="NZ_JACIGK010000046.1"/>
</dbReference>
<dbReference type="PANTHER" id="PTHR37421:SF1">
    <property type="entry name" value="UPF0260 PROTEIN YCGN"/>
    <property type="match status" value="1"/>
</dbReference>
<comment type="caution">
    <text evidence="2">The sequence shown here is derived from an EMBL/GenBank/DDBJ whole genome shotgun (WGS) entry which is preliminary data.</text>
</comment>
<dbReference type="Proteomes" id="UP000554286">
    <property type="component" value="Unassembled WGS sequence"/>
</dbReference>
<proteinExistence type="inferred from homology"/>
<name>A0A7W6RHD3_9PROT</name>
<dbReference type="InterPro" id="IPR008228">
    <property type="entry name" value="UCP006173"/>
</dbReference>
<dbReference type="Pfam" id="PF03692">
    <property type="entry name" value="CxxCxxCC"/>
    <property type="match status" value="1"/>
</dbReference>
<comment type="similarity">
    <text evidence="1">Belongs to the UPF0260 family.</text>
</comment>
<evidence type="ECO:0000256" key="1">
    <source>
        <dbReference type="HAMAP-Rule" id="MF_00676"/>
    </source>
</evidence>
<evidence type="ECO:0000313" key="3">
    <source>
        <dbReference type="Proteomes" id="UP000554286"/>
    </source>
</evidence>
<gene>
    <name evidence="2" type="ORF">GGD89_003703</name>
</gene>
<protein>
    <recommendedName>
        <fullName evidence="1">UPF0260 protein GGD89_003703</fullName>
    </recommendedName>
</protein>
<accession>A0A7W6RHD3</accession>
<keyword evidence="3" id="KW-1185">Reference proteome</keyword>